<dbReference type="Pfam" id="PF19054">
    <property type="entry name" value="DUF5753"/>
    <property type="match status" value="1"/>
</dbReference>
<keyword evidence="4" id="KW-1185">Reference proteome</keyword>
<feature type="region of interest" description="Disordered" evidence="1">
    <location>
        <begin position="1"/>
        <end position="21"/>
    </location>
</feature>
<comment type="caution">
    <text evidence="3">The sequence shown here is derived from an EMBL/GenBank/DDBJ whole genome shotgun (WGS) entry which is preliminary data.</text>
</comment>
<proteinExistence type="predicted"/>
<dbReference type="Pfam" id="PF13560">
    <property type="entry name" value="HTH_31"/>
    <property type="match status" value="1"/>
</dbReference>
<dbReference type="SUPFAM" id="SSF47413">
    <property type="entry name" value="lambda repressor-like DNA-binding domains"/>
    <property type="match status" value="1"/>
</dbReference>
<dbReference type="SMART" id="SM00530">
    <property type="entry name" value="HTH_XRE"/>
    <property type="match status" value="1"/>
</dbReference>
<dbReference type="RefSeq" id="WP_063020113.1">
    <property type="nucleotide sequence ID" value="NZ_JBEYBM010000004.1"/>
</dbReference>
<dbReference type="InterPro" id="IPR001387">
    <property type="entry name" value="Cro/C1-type_HTH"/>
</dbReference>
<organism evidence="3 4">
    <name type="scientific">Nocardia niwae</name>
    <dbReference type="NCBI Taxonomy" id="626084"/>
    <lineage>
        <taxon>Bacteria</taxon>
        <taxon>Bacillati</taxon>
        <taxon>Actinomycetota</taxon>
        <taxon>Actinomycetes</taxon>
        <taxon>Mycobacteriales</taxon>
        <taxon>Nocardiaceae</taxon>
        <taxon>Nocardia</taxon>
    </lineage>
</organism>
<feature type="domain" description="HTH cro/C1-type" evidence="2">
    <location>
        <begin position="36"/>
        <end position="89"/>
    </location>
</feature>
<accession>A0ABV2X4W5</accession>
<gene>
    <name evidence="3" type="ORF">ABZ507_03595</name>
</gene>
<dbReference type="Proteomes" id="UP001550535">
    <property type="component" value="Unassembled WGS sequence"/>
</dbReference>
<evidence type="ECO:0000313" key="4">
    <source>
        <dbReference type="Proteomes" id="UP001550535"/>
    </source>
</evidence>
<evidence type="ECO:0000259" key="2">
    <source>
        <dbReference type="PROSITE" id="PS50943"/>
    </source>
</evidence>
<name>A0ABV2X4W5_9NOCA</name>
<evidence type="ECO:0000313" key="3">
    <source>
        <dbReference type="EMBL" id="MEU2120894.1"/>
    </source>
</evidence>
<dbReference type="CDD" id="cd00093">
    <property type="entry name" value="HTH_XRE"/>
    <property type="match status" value="1"/>
</dbReference>
<protein>
    <submittedName>
        <fullName evidence="3">Helix-turn-helix transcriptional regulator</fullName>
    </submittedName>
</protein>
<dbReference type="InterPro" id="IPR043917">
    <property type="entry name" value="DUF5753"/>
</dbReference>
<dbReference type="Gene3D" id="1.10.260.40">
    <property type="entry name" value="lambda repressor-like DNA-binding domains"/>
    <property type="match status" value="1"/>
</dbReference>
<dbReference type="InterPro" id="IPR010982">
    <property type="entry name" value="Lambda_DNA-bd_dom_sf"/>
</dbReference>
<reference evidence="3 4" key="1">
    <citation type="submission" date="2024-06" db="EMBL/GenBank/DDBJ databases">
        <title>The Natural Products Discovery Center: Release of the First 8490 Sequenced Strains for Exploring Actinobacteria Biosynthetic Diversity.</title>
        <authorList>
            <person name="Kalkreuter E."/>
            <person name="Kautsar S.A."/>
            <person name="Yang D."/>
            <person name="Bader C.D."/>
            <person name="Teijaro C.N."/>
            <person name="Fluegel L."/>
            <person name="Davis C.M."/>
            <person name="Simpson J.R."/>
            <person name="Lauterbach L."/>
            <person name="Steele A.D."/>
            <person name="Gui C."/>
            <person name="Meng S."/>
            <person name="Li G."/>
            <person name="Viehrig K."/>
            <person name="Ye F."/>
            <person name="Su P."/>
            <person name="Kiefer A.F."/>
            <person name="Nichols A."/>
            <person name="Cepeda A.J."/>
            <person name="Yan W."/>
            <person name="Fan B."/>
            <person name="Jiang Y."/>
            <person name="Adhikari A."/>
            <person name="Zheng C.-J."/>
            <person name="Schuster L."/>
            <person name="Cowan T.M."/>
            <person name="Smanski M.J."/>
            <person name="Chevrette M.G."/>
            <person name="De Carvalho L.P.S."/>
            <person name="Shen B."/>
        </authorList>
    </citation>
    <scope>NUCLEOTIDE SEQUENCE [LARGE SCALE GENOMIC DNA]</scope>
    <source>
        <strain evidence="3 4">NPDC019434</strain>
    </source>
</reference>
<dbReference type="PROSITE" id="PS50943">
    <property type="entry name" value="HTH_CROC1"/>
    <property type="match status" value="1"/>
</dbReference>
<evidence type="ECO:0000256" key="1">
    <source>
        <dbReference type="SAM" id="MobiDB-lite"/>
    </source>
</evidence>
<dbReference type="EMBL" id="JBEYBR010000005">
    <property type="protein sequence ID" value="MEU2120894.1"/>
    <property type="molecule type" value="Genomic_DNA"/>
</dbReference>
<sequence length="314" mass="35092">MRASVVRPRNESIARGTAPAAEGGPTALRMILGGRMRRLREACGISLEEAGEAIRGSHSKISRLELGRTGFRERDLVDLLALYGVTDEAECAEFKRLAAQANTSGWWHHDTDWLPKWFDTYLGLEHAAQLIRCYEPRVVPELLQTPDYARALFVLAHPHEDEESIERRVALRMRRQEILTRPDPPQMWLIVEEAALRRRIGGSQVWLDQLEHMLRAADAPNITVQVLADHVGGPALADGAFTMLRFAEADLPDIVYLQQLTGALYLDKDADLAAYRAVANLLSVHAAPPEYTRDLVAALREREPRIVDLPSGSA</sequence>